<organism evidence="2">
    <name type="scientific">uncultured Pseudonocardia sp</name>
    <dbReference type="NCBI Taxonomy" id="211455"/>
    <lineage>
        <taxon>Bacteria</taxon>
        <taxon>Bacillati</taxon>
        <taxon>Actinomycetota</taxon>
        <taxon>Actinomycetes</taxon>
        <taxon>Pseudonocardiales</taxon>
        <taxon>Pseudonocardiaceae</taxon>
        <taxon>Pseudonocardia</taxon>
        <taxon>environmental samples</taxon>
    </lineage>
</organism>
<feature type="compositionally biased region" description="Low complexity" evidence="1">
    <location>
        <begin position="17"/>
        <end position="33"/>
    </location>
</feature>
<feature type="compositionally biased region" description="Basic residues" evidence="1">
    <location>
        <begin position="73"/>
        <end position="89"/>
    </location>
</feature>
<sequence length="128" mass="13741">GRRPRPPAPGAAHRRGVAAGRGRPVRGADAVGGARPGRRPRRVHRRARPQRIGQDHARARAAGPAAAHGGGGPRRRCRTAPGRPHHRLRPAAEGDRRRPAAARARPRRPRPRRPPPRAGAARPARAPP</sequence>
<proteinExistence type="predicted"/>
<feature type="compositionally biased region" description="Low complexity" evidence="1">
    <location>
        <begin position="118"/>
        <end position="128"/>
    </location>
</feature>
<keyword evidence="2" id="KW-0547">Nucleotide-binding</keyword>
<feature type="compositionally biased region" description="Basic residues" evidence="1">
    <location>
        <begin position="104"/>
        <end position="115"/>
    </location>
</feature>
<evidence type="ECO:0000313" key="2">
    <source>
        <dbReference type="EMBL" id="CAA9378825.1"/>
    </source>
</evidence>
<keyword evidence="2" id="KW-0067">ATP-binding</keyword>
<protein>
    <submittedName>
        <fullName evidence="2">Zinc ABC transporter, ATP-binding protein ZnuC</fullName>
    </submittedName>
</protein>
<dbReference type="EMBL" id="CADCUS010000020">
    <property type="protein sequence ID" value="CAA9378825.1"/>
    <property type="molecule type" value="Genomic_DNA"/>
</dbReference>
<dbReference type="AlphaFoldDB" id="A0A6J4N5N4"/>
<feature type="non-terminal residue" evidence="2">
    <location>
        <position position="1"/>
    </location>
</feature>
<reference evidence="2" key="1">
    <citation type="submission" date="2020-02" db="EMBL/GenBank/DDBJ databases">
        <authorList>
            <person name="Meier V. D."/>
        </authorList>
    </citation>
    <scope>NUCLEOTIDE SEQUENCE</scope>
    <source>
        <strain evidence="2">AVDCRST_MAG66</strain>
    </source>
</reference>
<feature type="compositionally biased region" description="Basic residues" evidence="1">
    <location>
        <begin position="36"/>
        <end position="49"/>
    </location>
</feature>
<name>A0A6J4N5N4_9PSEU</name>
<gene>
    <name evidence="2" type="ORF">AVDCRST_MAG66-132</name>
</gene>
<feature type="non-terminal residue" evidence="2">
    <location>
        <position position="128"/>
    </location>
</feature>
<feature type="region of interest" description="Disordered" evidence="1">
    <location>
        <begin position="1"/>
        <end position="128"/>
    </location>
</feature>
<evidence type="ECO:0000256" key="1">
    <source>
        <dbReference type="SAM" id="MobiDB-lite"/>
    </source>
</evidence>
<accession>A0A6J4N5N4</accession>
<dbReference type="GO" id="GO:0005524">
    <property type="term" value="F:ATP binding"/>
    <property type="evidence" value="ECO:0007669"/>
    <property type="project" value="UniProtKB-KW"/>
</dbReference>